<dbReference type="RefSeq" id="WP_003443581.1">
    <property type="nucleotide sequence ID" value="NZ_ANZB01000004.1"/>
</dbReference>
<dbReference type="UniPathway" id="UPA00034">
    <property type="reaction ID" value="UER00018"/>
</dbReference>
<evidence type="ECO:0000256" key="2">
    <source>
        <dbReference type="ARBA" id="ARBA00022490"/>
    </source>
</evidence>
<accession>A0A0H3J739</accession>
<reference evidence="14 15" key="3">
    <citation type="journal article" name="Genome Announc.">
        <title>Improved Draft Genome Sequence of Clostridium pasteurianum Strain ATCC 6013 (DSM 525) Using a Hybrid Next-Generation Sequencing Approach.</title>
        <authorList>
            <person name="Pyne M.E."/>
            <person name="Utturkar S."/>
            <person name="Brown S.D."/>
            <person name="Moo-Young M."/>
            <person name="Chung D.A."/>
            <person name="Chou C.P."/>
        </authorList>
    </citation>
    <scope>NUCLEOTIDE SEQUENCE [LARGE SCALE GENOMIC DNA]</scope>
    <source>
        <strain evidence="14 15">ATCC 6013</strain>
    </source>
</reference>
<feature type="domain" description="Dihydrodipicolinate reductase N-terminal" evidence="11">
    <location>
        <begin position="2"/>
        <end position="112"/>
    </location>
</feature>
<dbReference type="SUPFAM" id="SSF55347">
    <property type="entry name" value="Glyceraldehyde-3-phosphate dehydrogenase-like, C-terminal domain"/>
    <property type="match status" value="1"/>
</dbReference>
<comment type="pathway">
    <text evidence="9">Amino-acid biosynthesis; L-lysine biosynthesis via DAP pathway; (S)-tetrahydrodipicolinate from L-aspartate: step 4/4.</text>
</comment>
<evidence type="ECO:0000256" key="8">
    <source>
        <dbReference type="ARBA" id="ARBA00023154"/>
    </source>
</evidence>
<evidence type="ECO:0000256" key="5">
    <source>
        <dbReference type="ARBA" id="ARBA00022915"/>
    </source>
</evidence>
<evidence type="ECO:0000256" key="10">
    <source>
        <dbReference type="NCBIfam" id="TIGR00036"/>
    </source>
</evidence>
<proteinExistence type="inferred from homology"/>
<reference evidence="13 16" key="1">
    <citation type="journal article" date="2015" name="Genome Announc.">
        <title>Complete Genome Sequence of the Nitrogen-Fixing and Solvent-Producing Clostridium pasteurianum DSM 525.</title>
        <authorList>
            <person name="Poehlein A."/>
            <person name="Grosse-Honebrink A."/>
            <person name="Zhang Y."/>
            <person name="Minton N.P."/>
            <person name="Daniel R."/>
        </authorList>
    </citation>
    <scope>NUCLEOTIDE SEQUENCE [LARGE SCALE GENOMIC DNA]</scope>
    <source>
        <strain evidence="13">DSM 525</strain>
        <strain evidence="16">DSM 525 / ATCC 6013</strain>
    </source>
</reference>
<feature type="binding site" evidence="9">
    <location>
        <position position="34"/>
    </location>
    <ligand>
        <name>NAD(+)</name>
        <dbReference type="ChEBI" id="CHEBI:57540"/>
    </ligand>
</feature>
<dbReference type="EMBL" id="CP009268">
    <property type="protein sequence ID" value="AJA51721.1"/>
    <property type="molecule type" value="Genomic_DNA"/>
</dbReference>
<dbReference type="PIRSF" id="PIRSF000161">
    <property type="entry name" value="DHPR"/>
    <property type="match status" value="1"/>
</dbReference>
<keyword evidence="7 9" id="KW-0520">NAD</keyword>
<dbReference type="InterPro" id="IPR000846">
    <property type="entry name" value="DapB_N"/>
</dbReference>
<keyword evidence="16" id="KW-1185">Reference proteome</keyword>
<dbReference type="InterPro" id="IPR022664">
    <property type="entry name" value="DapB_N_CS"/>
</dbReference>
<dbReference type="EMBL" id="JPGY02000001">
    <property type="protein sequence ID" value="KRU12271.1"/>
    <property type="molecule type" value="Genomic_DNA"/>
</dbReference>
<evidence type="ECO:0000256" key="1">
    <source>
        <dbReference type="ARBA" id="ARBA00006642"/>
    </source>
</evidence>
<dbReference type="GO" id="GO:0008839">
    <property type="term" value="F:4-hydroxy-tetrahydrodipicolinate reductase"/>
    <property type="evidence" value="ECO:0007669"/>
    <property type="project" value="UniProtKB-UniRule"/>
</dbReference>
<evidence type="ECO:0000313" key="16">
    <source>
        <dbReference type="Proteomes" id="UP000030905"/>
    </source>
</evidence>
<feature type="active site" description="Proton donor" evidence="9">
    <location>
        <position position="146"/>
    </location>
</feature>
<evidence type="ECO:0000259" key="12">
    <source>
        <dbReference type="Pfam" id="PF05173"/>
    </source>
</evidence>
<evidence type="ECO:0000256" key="4">
    <source>
        <dbReference type="ARBA" id="ARBA00022857"/>
    </source>
</evidence>
<dbReference type="FunFam" id="3.30.360.10:FF:000009">
    <property type="entry name" value="4-hydroxy-tetrahydrodipicolinate reductase"/>
    <property type="match status" value="1"/>
</dbReference>
<dbReference type="GO" id="GO:0016726">
    <property type="term" value="F:oxidoreductase activity, acting on CH or CH2 groups, NAD or NADP as acceptor"/>
    <property type="evidence" value="ECO:0007669"/>
    <property type="project" value="UniProtKB-UniRule"/>
</dbReference>
<evidence type="ECO:0000313" key="14">
    <source>
        <dbReference type="EMBL" id="KRU12271.1"/>
    </source>
</evidence>
<feature type="binding site" evidence="9">
    <location>
        <begin position="152"/>
        <end position="153"/>
    </location>
    <ligand>
        <name>(S)-2,3,4,5-tetrahydrodipicolinate</name>
        <dbReference type="ChEBI" id="CHEBI:16845"/>
    </ligand>
</feature>
<evidence type="ECO:0000259" key="11">
    <source>
        <dbReference type="Pfam" id="PF01113"/>
    </source>
</evidence>
<feature type="domain" description="Dihydrodipicolinate reductase C-terminal" evidence="12">
    <location>
        <begin position="115"/>
        <end position="248"/>
    </location>
</feature>
<organism evidence="13 16">
    <name type="scientific">Clostridium pasteurianum DSM 525 = ATCC 6013</name>
    <dbReference type="NCBI Taxonomy" id="1262449"/>
    <lineage>
        <taxon>Bacteria</taxon>
        <taxon>Bacillati</taxon>
        <taxon>Bacillota</taxon>
        <taxon>Clostridia</taxon>
        <taxon>Eubacteriales</taxon>
        <taxon>Clostridiaceae</taxon>
        <taxon>Clostridium</taxon>
    </lineage>
</organism>
<feature type="binding site" evidence="9">
    <location>
        <begin position="85"/>
        <end position="87"/>
    </location>
    <ligand>
        <name>NAD(+)</name>
        <dbReference type="ChEBI" id="CHEBI:57540"/>
    </ligand>
</feature>
<keyword evidence="8 9" id="KW-0457">Lysine biosynthesis</keyword>
<feature type="binding site" evidence="9">
    <location>
        <position position="35"/>
    </location>
    <ligand>
        <name>NADP(+)</name>
        <dbReference type="ChEBI" id="CHEBI:58349"/>
    </ligand>
</feature>
<keyword evidence="2 9" id="KW-0963">Cytoplasm</keyword>
<evidence type="ECO:0000256" key="9">
    <source>
        <dbReference type="HAMAP-Rule" id="MF_00102"/>
    </source>
</evidence>
<evidence type="ECO:0000256" key="7">
    <source>
        <dbReference type="ARBA" id="ARBA00023027"/>
    </source>
</evidence>
<comment type="caution">
    <text evidence="9">Was originally thought to be a dihydrodipicolinate reductase (DHDPR), catalyzing the conversion of dihydrodipicolinate to tetrahydrodipicolinate. However, it was shown in E.coli that the substrate of the enzymatic reaction is not dihydrodipicolinate (DHDP) but in fact (2S,4S)-4-hydroxy-2,3,4,5-tetrahydrodipicolinic acid (HTPA), the product released by the DapA-catalyzed reaction.</text>
</comment>
<dbReference type="Proteomes" id="UP000028042">
    <property type="component" value="Unassembled WGS sequence"/>
</dbReference>
<comment type="subunit">
    <text evidence="9">Homotetramer.</text>
</comment>
<dbReference type="KEGG" id="cpat:CLPA_c16580"/>
<dbReference type="InterPro" id="IPR022663">
    <property type="entry name" value="DapB_C"/>
</dbReference>
<dbReference type="CDD" id="cd02274">
    <property type="entry name" value="DHDPR_N"/>
    <property type="match status" value="1"/>
</dbReference>
<feature type="binding site" evidence="9">
    <location>
        <begin position="8"/>
        <end position="13"/>
    </location>
    <ligand>
        <name>NAD(+)</name>
        <dbReference type="ChEBI" id="CHEBI:57540"/>
    </ligand>
</feature>
<dbReference type="Gene3D" id="3.30.360.10">
    <property type="entry name" value="Dihydrodipicolinate Reductase, domain 2"/>
    <property type="match status" value="1"/>
</dbReference>
<feature type="binding site" evidence="9">
    <location>
        <position position="143"/>
    </location>
    <ligand>
        <name>(S)-2,3,4,5-tetrahydrodipicolinate</name>
        <dbReference type="ChEBI" id="CHEBI:16845"/>
    </ligand>
</feature>
<name>A0A0H3J739_CLOPA</name>
<protein>
    <recommendedName>
        <fullName evidence="9 10">4-hydroxy-tetrahydrodipicolinate reductase</fullName>
        <shortName evidence="9">HTPA reductase</shortName>
        <ecNumber evidence="9 10">1.17.1.8</ecNumber>
    </recommendedName>
</protein>
<dbReference type="Pfam" id="PF01113">
    <property type="entry name" value="DapB_N"/>
    <property type="match status" value="1"/>
</dbReference>
<dbReference type="GO" id="GO:0050661">
    <property type="term" value="F:NADP binding"/>
    <property type="evidence" value="ECO:0007669"/>
    <property type="project" value="UniProtKB-UniRule"/>
</dbReference>
<comment type="catalytic activity">
    <reaction evidence="9">
        <text>(S)-2,3,4,5-tetrahydrodipicolinate + NADP(+) + H2O = (2S,4S)-4-hydroxy-2,3,4,5-tetrahydrodipicolinate + NADPH + H(+)</text>
        <dbReference type="Rhea" id="RHEA:35331"/>
        <dbReference type="ChEBI" id="CHEBI:15377"/>
        <dbReference type="ChEBI" id="CHEBI:15378"/>
        <dbReference type="ChEBI" id="CHEBI:16845"/>
        <dbReference type="ChEBI" id="CHEBI:57783"/>
        <dbReference type="ChEBI" id="CHEBI:58349"/>
        <dbReference type="ChEBI" id="CHEBI:67139"/>
        <dbReference type="EC" id="1.17.1.8"/>
    </reaction>
</comment>
<evidence type="ECO:0000313" key="15">
    <source>
        <dbReference type="Proteomes" id="UP000028042"/>
    </source>
</evidence>
<dbReference type="AlphaFoldDB" id="A0A0H3J739"/>
<feature type="binding site" evidence="9">
    <location>
        <begin position="109"/>
        <end position="112"/>
    </location>
    <ligand>
        <name>NAD(+)</name>
        <dbReference type="ChEBI" id="CHEBI:57540"/>
    </ligand>
</feature>
<dbReference type="SUPFAM" id="SSF51735">
    <property type="entry name" value="NAD(P)-binding Rossmann-fold domains"/>
    <property type="match status" value="1"/>
</dbReference>
<dbReference type="HAMAP" id="MF_00102">
    <property type="entry name" value="DapB"/>
    <property type="match status" value="1"/>
</dbReference>
<dbReference type="Gene3D" id="3.40.50.720">
    <property type="entry name" value="NAD(P)-binding Rossmann-like Domain"/>
    <property type="match status" value="1"/>
</dbReference>
<dbReference type="PROSITE" id="PS01298">
    <property type="entry name" value="DAPB"/>
    <property type="match status" value="1"/>
</dbReference>
<dbReference type="EC" id="1.17.1.8" evidence="9 10"/>
<dbReference type="PANTHER" id="PTHR20836">
    <property type="entry name" value="DIHYDRODIPICOLINATE REDUCTASE"/>
    <property type="match status" value="1"/>
</dbReference>
<comment type="similarity">
    <text evidence="1 9">Belongs to the DapB family.</text>
</comment>
<dbReference type="GO" id="GO:0009089">
    <property type="term" value="P:lysine biosynthetic process via diaminopimelate"/>
    <property type="evidence" value="ECO:0007669"/>
    <property type="project" value="UniProtKB-UniRule"/>
</dbReference>
<keyword evidence="6 9" id="KW-0560">Oxidoreductase</keyword>
<feature type="active site" description="Proton donor/acceptor" evidence="9">
    <location>
        <position position="142"/>
    </location>
</feature>
<keyword evidence="5 9" id="KW-0220">Diaminopimelate biosynthesis</keyword>
<dbReference type="GO" id="GO:0005829">
    <property type="term" value="C:cytosol"/>
    <property type="evidence" value="ECO:0007669"/>
    <property type="project" value="TreeGrafter"/>
</dbReference>
<dbReference type="KEGG" id="cpae:CPAST_c16580"/>
<dbReference type="Proteomes" id="UP000030905">
    <property type="component" value="Chromosome"/>
</dbReference>
<dbReference type="PATRIC" id="fig|1262449.3.peg.1497"/>
<comment type="function">
    <text evidence="9">Catalyzes the conversion of 4-hydroxy-tetrahydrodipicolinate (HTPA) to tetrahydrodipicolinate.</text>
</comment>
<dbReference type="InterPro" id="IPR036291">
    <property type="entry name" value="NAD(P)-bd_dom_sf"/>
</dbReference>
<comment type="catalytic activity">
    <reaction evidence="9">
        <text>(S)-2,3,4,5-tetrahydrodipicolinate + NAD(+) + H2O = (2S,4S)-4-hydroxy-2,3,4,5-tetrahydrodipicolinate + NADH + H(+)</text>
        <dbReference type="Rhea" id="RHEA:35323"/>
        <dbReference type="ChEBI" id="CHEBI:15377"/>
        <dbReference type="ChEBI" id="CHEBI:15378"/>
        <dbReference type="ChEBI" id="CHEBI:16845"/>
        <dbReference type="ChEBI" id="CHEBI:57540"/>
        <dbReference type="ChEBI" id="CHEBI:57945"/>
        <dbReference type="ChEBI" id="CHEBI:67139"/>
        <dbReference type="EC" id="1.17.1.8"/>
    </reaction>
</comment>
<dbReference type="PANTHER" id="PTHR20836:SF7">
    <property type="entry name" value="4-HYDROXY-TETRAHYDRODIPICOLINATE REDUCTASE"/>
    <property type="match status" value="1"/>
</dbReference>
<sequence>MIKVLLNGCGGKMGKVVIESAKKFNAVEIVAGIDKFADKSIEFPVFKSIKDCNVSVDVIVDFSRPDALYSILDFSDKNKTPVVLCTTGYSDDQIAKINNFSKEHAIFRSANMSIGINVINNILKNISAFLYEDYDIEIIEKHHNQKVDAPSGTALLLGDTIKDAIKENTVYINGREGIHKREHNEIGVHAIRGGSIVGEHEIIFAGQGETIELKHTAISREVFAVGALKASLFMANKSKGLYNMNDVLNAK</sequence>
<dbReference type="GO" id="GO:0051287">
    <property type="term" value="F:NAD binding"/>
    <property type="evidence" value="ECO:0007669"/>
    <property type="project" value="UniProtKB-UniRule"/>
</dbReference>
<gene>
    <name evidence="9 13" type="primary">dapB</name>
    <name evidence="13" type="ORF">CLPA_c16580</name>
    <name evidence="14" type="ORF">CP6013_01518</name>
</gene>
<keyword evidence="4 9" id="KW-0521">NADP</keyword>
<evidence type="ECO:0000256" key="3">
    <source>
        <dbReference type="ARBA" id="ARBA00022605"/>
    </source>
</evidence>
<dbReference type="InterPro" id="IPR023940">
    <property type="entry name" value="DHDPR_bac"/>
</dbReference>
<reference evidence="14" key="2">
    <citation type="submission" date="2015-10" db="EMBL/GenBank/DDBJ databases">
        <title>Improved Draft Genome Sequence of Clostridium pasteurianum Strain ATCC 6013 (DSM 525) Using a Hybrid Next-Generation Sequencing Approach.</title>
        <authorList>
            <person name="Pyne M.E."/>
            <person name="Utturkar S.M."/>
            <person name="Brown S.D."/>
            <person name="Moo-Young M."/>
            <person name="Chung D.A."/>
            <person name="Chou P.C."/>
        </authorList>
    </citation>
    <scope>NUCLEOTIDE SEQUENCE</scope>
    <source>
        <strain evidence="14">ATCC 6013</strain>
    </source>
</reference>
<dbReference type="eggNOG" id="COG0289">
    <property type="taxonomic scope" value="Bacteria"/>
</dbReference>
<evidence type="ECO:0000256" key="6">
    <source>
        <dbReference type="ARBA" id="ARBA00023002"/>
    </source>
</evidence>
<dbReference type="Pfam" id="PF05173">
    <property type="entry name" value="DapB_C"/>
    <property type="match status" value="1"/>
</dbReference>
<evidence type="ECO:0000313" key="13">
    <source>
        <dbReference type="EMBL" id="AJA51721.1"/>
    </source>
</evidence>
<keyword evidence="3 9" id="KW-0028">Amino-acid biosynthesis</keyword>
<dbReference type="GeneID" id="93073823"/>
<comment type="subcellular location">
    <subcellularLocation>
        <location evidence="9">Cytoplasm</location>
    </subcellularLocation>
</comment>
<dbReference type="GO" id="GO:0019877">
    <property type="term" value="P:diaminopimelate biosynthetic process"/>
    <property type="evidence" value="ECO:0007669"/>
    <property type="project" value="UniProtKB-UniRule"/>
</dbReference>
<dbReference type="NCBIfam" id="TIGR00036">
    <property type="entry name" value="dapB"/>
    <property type="match status" value="1"/>
</dbReference>